<dbReference type="Proteomes" id="UP000441336">
    <property type="component" value="Unassembled WGS sequence"/>
</dbReference>
<name>A0A7K1TES2_9BACT</name>
<accession>A0A7K1TES2</accession>
<dbReference type="RefSeq" id="WP_157565267.1">
    <property type="nucleotide sequence ID" value="NZ_WQKZ01000002.1"/>
</dbReference>
<evidence type="ECO:0000313" key="1">
    <source>
        <dbReference type="EMBL" id="MVN76910.1"/>
    </source>
</evidence>
<keyword evidence="2" id="KW-1185">Reference proteome</keyword>
<dbReference type="EMBL" id="WQKZ01000002">
    <property type="protein sequence ID" value="MVN76910.1"/>
    <property type="molecule type" value="Genomic_DNA"/>
</dbReference>
<dbReference type="AlphaFoldDB" id="A0A7K1TES2"/>
<comment type="caution">
    <text evidence="1">The sequence shown here is derived from an EMBL/GenBank/DDBJ whole genome shotgun (WGS) entry which is preliminary data.</text>
</comment>
<organism evidence="1 2">
    <name type="scientific">Hymenobacter ginkgonis</name>
    <dbReference type="NCBI Taxonomy" id="2682976"/>
    <lineage>
        <taxon>Bacteria</taxon>
        <taxon>Pseudomonadati</taxon>
        <taxon>Bacteroidota</taxon>
        <taxon>Cytophagia</taxon>
        <taxon>Cytophagales</taxon>
        <taxon>Hymenobacteraceae</taxon>
        <taxon>Hymenobacter</taxon>
    </lineage>
</organism>
<gene>
    <name evidence="1" type="ORF">GO988_11300</name>
</gene>
<protein>
    <submittedName>
        <fullName evidence="1">Uncharacterized protein</fullName>
    </submittedName>
</protein>
<sequence length="96" mass="10548">MTTPLSTDRMKYYQLMALVCEDLTANTKAIDAMVRGGHEATSSQLMAVRFGRNVHLTWLIDLVRVILPTYSIPDNLLPAPTAPAVVDASLFQEASL</sequence>
<proteinExistence type="predicted"/>
<evidence type="ECO:0000313" key="2">
    <source>
        <dbReference type="Proteomes" id="UP000441336"/>
    </source>
</evidence>
<reference evidence="1 2" key="1">
    <citation type="submission" date="2019-12" db="EMBL/GenBank/DDBJ databases">
        <title>Hymenobacter sp. HMF4947 Genome sequencing and assembly.</title>
        <authorList>
            <person name="Kang H."/>
            <person name="Cha I."/>
            <person name="Kim H."/>
            <person name="Joh K."/>
        </authorList>
    </citation>
    <scope>NUCLEOTIDE SEQUENCE [LARGE SCALE GENOMIC DNA]</scope>
    <source>
        <strain evidence="1 2">HMF4947</strain>
    </source>
</reference>